<proteinExistence type="predicted"/>
<accession>A0A1H3TFX1</accession>
<sequence length="71" mass="7963">MKMPLDVELYPTLLTMPRWFGMPEVKILPGLPEHYSIDEVQPGWFVVTDLDGDRIYSGLGPVSVESSPAPF</sequence>
<dbReference type="EMBL" id="FNPE01000028">
    <property type="protein sequence ID" value="SDZ49000.1"/>
    <property type="molecule type" value="Genomic_DNA"/>
</dbReference>
<dbReference type="RefSeq" id="WP_083393674.1">
    <property type="nucleotide sequence ID" value="NZ_CP141274.1"/>
</dbReference>
<organism evidence="1 2">
    <name type="scientific">Delftia lacustris</name>
    <dbReference type="NCBI Taxonomy" id="558537"/>
    <lineage>
        <taxon>Bacteria</taxon>
        <taxon>Pseudomonadati</taxon>
        <taxon>Pseudomonadota</taxon>
        <taxon>Betaproteobacteria</taxon>
        <taxon>Burkholderiales</taxon>
        <taxon>Comamonadaceae</taxon>
        <taxon>Delftia</taxon>
    </lineage>
</organism>
<gene>
    <name evidence="1" type="ORF">SAMN05421547_12834</name>
</gene>
<reference evidence="1 2" key="1">
    <citation type="submission" date="2016-10" db="EMBL/GenBank/DDBJ databases">
        <authorList>
            <person name="de Groot N.N."/>
        </authorList>
    </citation>
    <scope>NUCLEOTIDE SEQUENCE [LARGE SCALE GENOMIC DNA]</scope>
    <source>
        <strain evidence="1 2">LMG 24775</strain>
    </source>
</reference>
<dbReference type="Proteomes" id="UP000183417">
    <property type="component" value="Unassembled WGS sequence"/>
</dbReference>
<dbReference type="GeneID" id="94693383"/>
<evidence type="ECO:0000313" key="1">
    <source>
        <dbReference type="EMBL" id="SDZ49000.1"/>
    </source>
</evidence>
<dbReference type="AlphaFoldDB" id="A0A1H3TFX1"/>
<evidence type="ECO:0000313" key="2">
    <source>
        <dbReference type="Proteomes" id="UP000183417"/>
    </source>
</evidence>
<protein>
    <submittedName>
        <fullName evidence="1">Uncharacterized protein</fullName>
    </submittedName>
</protein>
<name>A0A1H3TFX1_9BURK</name>